<dbReference type="Gene3D" id="2.170.130.10">
    <property type="entry name" value="TonB-dependent receptor, plug domain"/>
    <property type="match status" value="1"/>
</dbReference>
<evidence type="ECO:0000313" key="15">
    <source>
        <dbReference type="Proteomes" id="UP000054976"/>
    </source>
</evidence>
<dbReference type="InterPro" id="IPR039426">
    <property type="entry name" value="TonB-dep_rcpt-like"/>
</dbReference>
<proteinExistence type="inferred from homology"/>
<keyword evidence="15" id="KW-1185">Reference proteome</keyword>
<evidence type="ECO:0000259" key="12">
    <source>
        <dbReference type="Pfam" id="PF00593"/>
    </source>
</evidence>
<dbReference type="Pfam" id="PF07715">
    <property type="entry name" value="Plug"/>
    <property type="match status" value="1"/>
</dbReference>
<evidence type="ECO:0000256" key="3">
    <source>
        <dbReference type="ARBA" id="ARBA00022452"/>
    </source>
</evidence>
<evidence type="ECO:0000256" key="5">
    <source>
        <dbReference type="ARBA" id="ARBA00022729"/>
    </source>
</evidence>
<dbReference type="AlphaFoldDB" id="A0A0U9HN12"/>
<dbReference type="Proteomes" id="UP000054976">
    <property type="component" value="Unassembled WGS sequence"/>
</dbReference>
<comment type="similarity">
    <text evidence="10 11">Belongs to the TonB-dependent receptor family.</text>
</comment>
<dbReference type="InterPro" id="IPR037066">
    <property type="entry name" value="Plug_dom_sf"/>
</dbReference>
<dbReference type="Gene3D" id="2.40.170.20">
    <property type="entry name" value="TonB-dependent receptor, beta-barrel domain"/>
    <property type="match status" value="1"/>
</dbReference>
<evidence type="ECO:0000313" key="14">
    <source>
        <dbReference type="EMBL" id="GAQ94395.1"/>
    </source>
</evidence>
<dbReference type="EMBL" id="BCNO01000001">
    <property type="protein sequence ID" value="GAQ94395.1"/>
    <property type="molecule type" value="Genomic_DNA"/>
</dbReference>
<dbReference type="Pfam" id="PF00593">
    <property type="entry name" value="TonB_dep_Rec_b-barrel"/>
    <property type="match status" value="1"/>
</dbReference>
<keyword evidence="3 10" id="KW-1134">Transmembrane beta strand</keyword>
<keyword evidence="2 10" id="KW-0813">Transport</keyword>
<keyword evidence="8 14" id="KW-0675">Receptor</keyword>
<evidence type="ECO:0000256" key="6">
    <source>
        <dbReference type="ARBA" id="ARBA00023077"/>
    </source>
</evidence>
<evidence type="ECO:0000256" key="7">
    <source>
        <dbReference type="ARBA" id="ARBA00023136"/>
    </source>
</evidence>
<feature type="domain" description="TonB-dependent receptor-like beta-barrel" evidence="12">
    <location>
        <begin position="214"/>
        <end position="629"/>
    </location>
</feature>
<evidence type="ECO:0000256" key="9">
    <source>
        <dbReference type="ARBA" id="ARBA00023237"/>
    </source>
</evidence>
<evidence type="ECO:0000256" key="2">
    <source>
        <dbReference type="ARBA" id="ARBA00022448"/>
    </source>
</evidence>
<dbReference type="GO" id="GO:0009279">
    <property type="term" value="C:cell outer membrane"/>
    <property type="evidence" value="ECO:0007669"/>
    <property type="project" value="UniProtKB-SubCell"/>
</dbReference>
<accession>A0A0U9HN12</accession>
<keyword evidence="9 10" id="KW-0998">Cell outer membrane</keyword>
<evidence type="ECO:0000256" key="11">
    <source>
        <dbReference type="RuleBase" id="RU003357"/>
    </source>
</evidence>
<keyword evidence="7 10" id="KW-0472">Membrane</keyword>
<evidence type="ECO:0000256" key="4">
    <source>
        <dbReference type="ARBA" id="ARBA00022692"/>
    </source>
</evidence>
<dbReference type="InterPro" id="IPR000531">
    <property type="entry name" value="Beta-barrel_TonB"/>
</dbReference>
<dbReference type="CDD" id="cd01347">
    <property type="entry name" value="ligand_gated_channel"/>
    <property type="match status" value="1"/>
</dbReference>
<name>A0A0U9HN12_9BACT</name>
<evidence type="ECO:0000256" key="8">
    <source>
        <dbReference type="ARBA" id="ARBA00023170"/>
    </source>
</evidence>
<dbReference type="InterPro" id="IPR012910">
    <property type="entry name" value="Plug_dom"/>
</dbReference>
<comment type="caution">
    <text evidence="14">The sequence shown here is derived from an EMBL/GenBank/DDBJ whole genome shotgun (WGS) entry which is preliminary data.</text>
</comment>
<evidence type="ECO:0000256" key="1">
    <source>
        <dbReference type="ARBA" id="ARBA00004571"/>
    </source>
</evidence>
<sequence length="674" mass="77313">MIFQTLLCIMFVLCFVLPVFAEEKEEKLEEIVVEEKRIIKEKSSLSLSAESLPANVNVLTKEDISNLVTPRHEEIFRKIPGLYVENYGQGDIGSALTMRGLGGGGGGKKYVATYIDGVPQNYPIYFGDHILSWLIPEMIEKIEIIKGPFSSLCGDNAIGGCINIITKESDLSSITGSAGSYGSFRFIPIFSYDKFKTIPFILGEYYRTDGFRDNSDYERYNFFGKLSFPLSEDKISFRVNYYDADWNAPGFLSKTELERGIVSRKTTLTPDDGGNSRIFSIVVSYSPQKSEKGLYINAYYTNIKLNRYVAHRVYSYSPVNQEARIFNTKTSGFKAYYNLIINENISLTPGFELRYDDGYYQRYPTTKRNKSGKYTQYWDAEYLQNALFIQGQVKPLDFLKIIGGLRFDRFDYDVTNHVVSDNSGEGHTSIFSPKIGLVISPTKNFDIFANWSMGARAPYINEVSPAKSSQKKNFDLEPAKVSSWDIGFNTFIFDKIQFSFDYYQTDLKREVAIINNEPVNIGNSERNGIELETKIFLLPELSLYGSYSWVDAKVKNPQNPGQDKVIDVPKDIFKIGIEFSKEFNRNEKLYGDLNYYYISGKYYYIGKNPSAVKGPVFDKYTLNLNYKVKKLNYFLSTVYTPRKYSSEITWLNENEIMINPQPQWDFTIGLKYEF</sequence>
<keyword evidence="5" id="KW-0732">Signal</keyword>
<dbReference type="SUPFAM" id="SSF56935">
    <property type="entry name" value="Porins"/>
    <property type="match status" value="1"/>
</dbReference>
<dbReference type="GO" id="GO:0044718">
    <property type="term" value="P:siderophore transmembrane transport"/>
    <property type="evidence" value="ECO:0007669"/>
    <property type="project" value="TreeGrafter"/>
</dbReference>
<keyword evidence="4 10" id="KW-0812">Transmembrane</keyword>
<dbReference type="InterPro" id="IPR036942">
    <property type="entry name" value="Beta-barrel_TonB_sf"/>
</dbReference>
<feature type="domain" description="TonB-dependent receptor plug" evidence="13">
    <location>
        <begin position="50"/>
        <end position="160"/>
    </location>
</feature>
<dbReference type="PANTHER" id="PTHR30069">
    <property type="entry name" value="TONB-DEPENDENT OUTER MEMBRANE RECEPTOR"/>
    <property type="match status" value="1"/>
</dbReference>
<protein>
    <submittedName>
        <fullName evidence="14">Outer membrane receptor proteins, mostly Fe transport</fullName>
    </submittedName>
</protein>
<gene>
    <name evidence="14" type="ORF">TAGGR_1575</name>
</gene>
<evidence type="ECO:0000259" key="13">
    <source>
        <dbReference type="Pfam" id="PF07715"/>
    </source>
</evidence>
<reference evidence="15" key="1">
    <citation type="submission" date="2016-01" db="EMBL/GenBank/DDBJ databases">
        <title>Draft genome sequence of Thermodesulfovibrio aggregans strain TGE-P1.</title>
        <authorList>
            <person name="Sekiguchi Y."/>
            <person name="Ohashi A."/>
            <person name="Matsuura N."/>
            <person name="Tourlousse M.D."/>
        </authorList>
    </citation>
    <scope>NUCLEOTIDE SEQUENCE [LARGE SCALE GENOMIC DNA]</scope>
    <source>
        <strain evidence="15">TGE-P1</strain>
    </source>
</reference>
<evidence type="ECO:0000256" key="10">
    <source>
        <dbReference type="PROSITE-ProRule" id="PRU01360"/>
    </source>
</evidence>
<dbReference type="PANTHER" id="PTHR30069:SF29">
    <property type="entry name" value="HEMOGLOBIN AND HEMOGLOBIN-HAPTOGLOBIN-BINDING PROTEIN 1-RELATED"/>
    <property type="match status" value="1"/>
</dbReference>
<dbReference type="STRING" id="86166.TAGGR_1575"/>
<dbReference type="GO" id="GO:0015344">
    <property type="term" value="F:siderophore uptake transmembrane transporter activity"/>
    <property type="evidence" value="ECO:0007669"/>
    <property type="project" value="TreeGrafter"/>
</dbReference>
<organism evidence="14 15">
    <name type="scientific">Thermodesulfovibrio aggregans</name>
    <dbReference type="NCBI Taxonomy" id="86166"/>
    <lineage>
        <taxon>Bacteria</taxon>
        <taxon>Pseudomonadati</taxon>
        <taxon>Nitrospirota</taxon>
        <taxon>Thermodesulfovibrionia</taxon>
        <taxon>Thermodesulfovibrionales</taxon>
        <taxon>Thermodesulfovibrionaceae</taxon>
        <taxon>Thermodesulfovibrio</taxon>
    </lineage>
</organism>
<dbReference type="PROSITE" id="PS52016">
    <property type="entry name" value="TONB_DEPENDENT_REC_3"/>
    <property type="match status" value="1"/>
</dbReference>
<comment type="subcellular location">
    <subcellularLocation>
        <location evidence="1 10">Cell outer membrane</location>
        <topology evidence="1 10">Multi-pass membrane protein</topology>
    </subcellularLocation>
</comment>
<keyword evidence="6 11" id="KW-0798">TonB box</keyword>